<dbReference type="AlphaFoldDB" id="A0A133NSF3"/>
<comment type="cofactor">
    <cofactor evidence="1">
        <name>Mg(2+)</name>
        <dbReference type="ChEBI" id="CHEBI:18420"/>
    </cofactor>
</comment>
<evidence type="ECO:0000256" key="5">
    <source>
        <dbReference type="RuleBase" id="RU004466"/>
    </source>
</evidence>
<evidence type="ECO:0000256" key="1">
    <source>
        <dbReference type="ARBA" id="ARBA00001946"/>
    </source>
</evidence>
<comment type="caution">
    <text evidence="6">The sequence shown here is derived from an EMBL/GenBank/DDBJ whole genome shotgun (WGS) entry which is preliminary data.</text>
</comment>
<name>A0A133NSF3_GARVA</name>
<dbReference type="CDD" id="cd00685">
    <property type="entry name" value="Trans_IPPS_HT"/>
    <property type="match status" value="1"/>
</dbReference>
<dbReference type="Proteomes" id="UP000070687">
    <property type="component" value="Unassembled WGS sequence"/>
</dbReference>
<evidence type="ECO:0000313" key="7">
    <source>
        <dbReference type="Proteomes" id="UP000070687"/>
    </source>
</evidence>
<reference evidence="6 7" key="1">
    <citation type="submission" date="2016-01" db="EMBL/GenBank/DDBJ databases">
        <authorList>
            <person name="Oliw E.H."/>
        </authorList>
    </citation>
    <scope>NUCLEOTIDE SEQUENCE [LARGE SCALE GENOMIC DNA]</scope>
    <source>
        <strain evidence="6 7">PSS_7772B</strain>
    </source>
</reference>
<dbReference type="GO" id="GO:0045337">
    <property type="term" value="P:farnesyl diphosphate biosynthetic process"/>
    <property type="evidence" value="ECO:0007669"/>
    <property type="project" value="TreeGrafter"/>
</dbReference>
<sequence length="388" mass="42916">MYESLRFVMFSPVDNFHIMSTFVDSSCTLKDIELRIASLISQQFQTHVNINNHLSSTCAHTLQQVIRQAIVSSEGGKRLRALLMLAAFQSLADGNTIQKNQEQAIFDIACALEIFQTAALIHDDIIDESALRRGKPSAHYALSSACSNRHIGTGLGLMLGDLLATESFDITRGAAKHFAYDEELLAAFASMQRNVGIGQVLDLSIEMMQLDDPVKLAESSLNVFRWKTASYTTIAPLTLGLLAASMEPHEAYQLAHNIGDPLGIAFQLADDLLDIVSDSKHTGKPIGGDIREGKRAVLLADALQHSNKHEQDILLEAYTSDSRSEDDVQRIIQIYHTSGAIERSQQRIMNLWKQSQNAIDASSLNSNGKTILHTISQRFIPEAWRNVQ</sequence>
<proteinExistence type="inferred from homology"/>
<dbReference type="PANTHER" id="PTHR11525">
    <property type="entry name" value="FARNESYL-PYROPHOSPHATE SYNTHETASE"/>
    <property type="match status" value="1"/>
</dbReference>
<protein>
    <submittedName>
        <fullName evidence="6">Polyprenyl synthetase</fullName>
    </submittedName>
</protein>
<dbReference type="PATRIC" id="fig|2702.100.peg.1169"/>
<dbReference type="InterPro" id="IPR033749">
    <property type="entry name" value="Polyprenyl_synt_CS"/>
</dbReference>
<dbReference type="GO" id="GO:0005737">
    <property type="term" value="C:cytoplasm"/>
    <property type="evidence" value="ECO:0007669"/>
    <property type="project" value="TreeGrafter"/>
</dbReference>
<organism evidence="6 7">
    <name type="scientific">Gardnerella vaginalis</name>
    <dbReference type="NCBI Taxonomy" id="2702"/>
    <lineage>
        <taxon>Bacteria</taxon>
        <taxon>Bacillati</taxon>
        <taxon>Actinomycetota</taxon>
        <taxon>Actinomycetes</taxon>
        <taxon>Bifidobacteriales</taxon>
        <taxon>Bifidobacteriaceae</taxon>
        <taxon>Gardnerella</taxon>
    </lineage>
</organism>
<dbReference type="PROSITE" id="PS00444">
    <property type="entry name" value="POLYPRENYL_SYNTHASE_2"/>
    <property type="match status" value="1"/>
</dbReference>
<dbReference type="GO" id="GO:0004337">
    <property type="term" value="F:(2E,6E)-farnesyl diphosphate synthase activity"/>
    <property type="evidence" value="ECO:0007669"/>
    <property type="project" value="TreeGrafter"/>
</dbReference>
<comment type="similarity">
    <text evidence="5">Belongs to the FPP/GGPP synthase family.</text>
</comment>
<evidence type="ECO:0000256" key="2">
    <source>
        <dbReference type="ARBA" id="ARBA00022679"/>
    </source>
</evidence>
<dbReference type="Gene3D" id="1.10.600.10">
    <property type="entry name" value="Farnesyl Diphosphate Synthase"/>
    <property type="match status" value="1"/>
</dbReference>
<keyword evidence="3" id="KW-0479">Metal-binding</keyword>
<dbReference type="GO" id="GO:0004161">
    <property type="term" value="F:dimethylallyltranstransferase activity"/>
    <property type="evidence" value="ECO:0007669"/>
    <property type="project" value="TreeGrafter"/>
</dbReference>
<dbReference type="Pfam" id="PF00348">
    <property type="entry name" value="polyprenyl_synt"/>
    <property type="match status" value="1"/>
</dbReference>
<dbReference type="InterPro" id="IPR039702">
    <property type="entry name" value="FPS1-like"/>
</dbReference>
<dbReference type="GO" id="GO:0046872">
    <property type="term" value="F:metal ion binding"/>
    <property type="evidence" value="ECO:0007669"/>
    <property type="project" value="UniProtKB-KW"/>
</dbReference>
<dbReference type="PROSITE" id="PS00723">
    <property type="entry name" value="POLYPRENYL_SYNTHASE_1"/>
    <property type="match status" value="1"/>
</dbReference>
<evidence type="ECO:0000256" key="3">
    <source>
        <dbReference type="ARBA" id="ARBA00022723"/>
    </source>
</evidence>
<dbReference type="SUPFAM" id="SSF48576">
    <property type="entry name" value="Terpenoid synthases"/>
    <property type="match status" value="1"/>
</dbReference>
<evidence type="ECO:0000256" key="4">
    <source>
        <dbReference type="ARBA" id="ARBA00022842"/>
    </source>
</evidence>
<accession>A0A133NSF3</accession>
<keyword evidence="2 5" id="KW-0808">Transferase</keyword>
<dbReference type="InterPro" id="IPR000092">
    <property type="entry name" value="Polyprenyl_synt"/>
</dbReference>
<keyword evidence="4" id="KW-0460">Magnesium</keyword>
<dbReference type="EMBL" id="LRQB01000075">
    <property type="protein sequence ID" value="KXA19198.1"/>
    <property type="molecule type" value="Genomic_DNA"/>
</dbReference>
<dbReference type="PANTHER" id="PTHR11525:SF0">
    <property type="entry name" value="FARNESYL PYROPHOSPHATE SYNTHASE"/>
    <property type="match status" value="1"/>
</dbReference>
<evidence type="ECO:0000313" key="6">
    <source>
        <dbReference type="EMBL" id="KXA19198.1"/>
    </source>
</evidence>
<dbReference type="InterPro" id="IPR008949">
    <property type="entry name" value="Isoprenoid_synthase_dom_sf"/>
</dbReference>
<gene>
    <name evidence="6" type="ORF">HMPREF3208_01183</name>
</gene>
<dbReference type="SFLD" id="SFLDS00005">
    <property type="entry name" value="Isoprenoid_Synthase_Type_I"/>
    <property type="match status" value="1"/>
</dbReference>